<protein>
    <submittedName>
        <fullName evidence="1">Uncharacterized protein</fullName>
    </submittedName>
</protein>
<keyword evidence="2" id="KW-1185">Reference proteome</keyword>
<comment type="caution">
    <text evidence="1">The sequence shown here is derived from an EMBL/GenBank/DDBJ whole genome shotgun (WGS) entry which is preliminary data.</text>
</comment>
<sequence>MALAFPTVTGSDSL</sequence>
<proteinExistence type="predicted"/>
<dbReference type="Proteomes" id="UP001187192">
    <property type="component" value="Unassembled WGS sequence"/>
</dbReference>
<evidence type="ECO:0000313" key="1">
    <source>
        <dbReference type="EMBL" id="GMN22740.1"/>
    </source>
</evidence>
<dbReference type="EMBL" id="BTGU01006729">
    <property type="protein sequence ID" value="GMN22740.1"/>
    <property type="molecule type" value="Genomic_DNA"/>
</dbReference>
<name>A0AA87Z2B5_FICCA</name>
<organism evidence="1 2">
    <name type="scientific">Ficus carica</name>
    <name type="common">Common fig</name>
    <dbReference type="NCBI Taxonomy" id="3494"/>
    <lineage>
        <taxon>Eukaryota</taxon>
        <taxon>Viridiplantae</taxon>
        <taxon>Streptophyta</taxon>
        <taxon>Embryophyta</taxon>
        <taxon>Tracheophyta</taxon>
        <taxon>Spermatophyta</taxon>
        <taxon>Magnoliopsida</taxon>
        <taxon>eudicotyledons</taxon>
        <taxon>Gunneridae</taxon>
        <taxon>Pentapetalae</taxon>
        <taxon>rosids</taxon>
        <taxon>fabids</taxon>
        <taxon>Rosales</taxon>
        <taxon>Moraceae</taxon>
        <taxon>Ficeae</taxon>
        <taxon>Ficus</taxon>
    </lineage>
</organism>
<gene>
    <name evidence="1" type="ORF">TIFTF001_049018</name>
</gene>
<evidence type="ECO:0000313" key="2">
    <source>
        <dbReference type="Proteomes" id="UP001187192"/>
    </source>
</evidence>
<reference evidence="1" key="1">
    <citation type="submission" date="2023-07" db="EMBL/GenBank/DDBJ databases">
        <title>draft genome sequence of fig (Ficus carica).</title>
        <authorList>
            <person name="Takahashi T."/>
            <person name="Nishimura K."/>
        </authorList>
    </citation>
    <scope>NUCLEOTIDE SEQUENCE</scope>
</reference>
<accession>A0AA87Z2B5</accession>